<proteinExistence type="predicted"/>
<dbReference type="InterPro" id="IPR033900">
    <property type="entry name" value="Gram_neg_porin_domain"/>
</dbReference>
<keyword evidence="4" id="KW-1134">Transmembrane beta strand</keyword>
<evidence type="ECO:0000256" key="4">
    <source>
        <dbReference type="ARBA" id="ARBA00022452"/>
    </source>
</evidence>
<reference evidence="13 14" key="1">
    <citation type="submission" date="2024-11" db="EMBL/GenBank/DDBJ databases">
        <title>Using genomics to understand microbial adaptation to soil warming.</title>
        <authorList>
            <person name="Deangelis K.M. PhD."/>
        </authorList>
    </citation>
    <scope>NUCLEOTIDE SEQUENCE [LARGE SCALE GENOMIC DNA]</scope>
    <source>
        <strain evidence="13 14">GAS97</strain>
    </source>
</reference>
<evidence type="ECO:0000256" key="3">
    <source>
        <dbReference type="ARBA" id="ARBA00022448"/>
    </source>
</evidence>
<evidence type="ECO:0000256" key="2">
    <source>
        <dbReference type="ARBA" id="ARBA00011233"/>
    </source>
</evidence>
<keyword evidence="9" id="KW-0472">Membrane</keyword>
<evidence type="ECO:0000256" key="9">
    <source>
        <dbReference type="ARBA" id="ARBA00023136"/>
    </source>
</evidence>
<comment type="subcellular location">
    <subcellularLocation>
        <location evidence="1">Cell outer membrane</location>
        <topology evidence="1">Multi-pass membrane protein</topology>
    </subcellularLocation>
</comment>
<accession>A0ABW8MK60</accession>
<keyword evidence="8" id="KW-0626">Porin</keyword>
<organism evidence="13 14">
    <name type="scientific">Caballeronia udeis</name>
    <dbReference type="NCBI Taxonomy" id="1232866"/>
    <lineage>
        <taxon>Bacteria</taxon>
        <taxon>Pseudomonadati</taxon>
        <taxon>Pseudomonadota</taxon>
        <taxon>Betaproteobacteria</taxon>
        <taxon>Burkholderiales</taxon>
        <taxon>Burkholderiaceae</taxon>
        <taxon>Caballeronia</taxon>
    </lineage>
</organism>
<dbReference type="EMBL" id="JBIYDN010000012">
    <property type="protein sequence ID" value="MFK4444067.1"/>
    <property type="molecule type" value="Genomic_DNA"/>
</dbReference>
<evidence type="ECO:0000256" key="7">
    <source>
        <dbReference type="ARBA" id="ARBA00023065"/>
    </source>
</evidence>
<keyword evidence="14" id="KW-1185">Reference proteome</keyword>
<feature type="chain" id="PRO_5046795545" evidence="11">
    <location>
        <begin position="29"/>
        <end position="391"/>
    </location>
</feature>
<dbReference type="SUPFAM" id="SSF56935">
    <property type="entry name" value="Porins"/>
    <property type="match status" value="1"/>
</dbReference>
<dbReference type="InterPro" id="IPR023614">
    <property type="entry name" value="Porin_dom_sf"/>
</dbReference>
<protein>
    <submittedName>
        <fullName evidence="13">Porin</fullName>
    </submittedName>
</protein>
<dbReference type="InterPro" id="IPR050298">
    <property type="entry name" value="Gram-neg_bact_OMP"/>
</dbReference>
<dbReference type="InterPro" id="IPR002299">
    <property type="entry name" value="Porin_Neis"/>
</dbReference>
<dbReference type="InterPro" id="IPR001702">
    <property type="entry name" value="Porin_Gram-ve"/>
</dbReference>
<dbReference type="PANTHER" id="PTHR34501:SF9">
    <property type="entry name" value="MAJOR OUTER MEMBRANE PROTEIN P.IA"/>
    <property type="match status" value="1"/>
</dbReference>
<evidence type="ECO:0000313" key="13">
    <source>
        <dbReference type="EMBL" id="MFK4444067.1"/>
    </source>
</evidence>
<keyword evidence="5" id="KW-0812">Transmembrane</keyword>
<keyword evidence="7" id="KW-0406">Ion transport</keyword>
<name>A0ABW8MK60_9BURK</name>
<keyword evidence="10" id="KW-0998">Cell outer membrane</keyword>
<keyword evidence="6 11" id="KW-0732">Signal</keyword>
<evidence type="ECO:0000256" key="8">
    <source>
        <dbReference type="ARBA" id="ARBA00023114"/>
    </source>
</evidence>
<dbReference type="Pfam" id="PF13609">
    <property type="entry name" value="Porin_4"/>
    <property type="match status" value="1"/>
</dbReference>
<evidence type="ECO:0000256" key="5">
    <source>
        <dbReference type="ARBA" id="ARBA00022692"/>
    </source>
</evidence>
<evidence type="ECO:0000313" key="14">
    <source>
        <dbReference type="Proteomes" id="UP001620514"/>
    </source>
</evidence>
<dbReference type="PANTHER" id="PTHR34501">
    <property type="entry name" value="PROTEIN YDDL-RELATED"/>
    <property type="match status" value="1"/>
</dbReference>
<feature type="signal peptide" evidence="11">
    <location>
        <begin position="1"/>
        <end position="28"/>
    </location>
</feature>
<evidence type="ECO:0000256" key="6">
    <source>
        <dbReference type="ARBA" id="ARBA00022729"/>
    </source>
</evidence>
<dbReference type="PRINTS" id="PR00184">
    <property type="entry name" value="NEISSPPORIN"/>
</dbReference>
<evidence type="ECO:0000259" key="12">
    <source>
        <dbReference type="Pfam" id="PF13609"/>
    </source>
</evidence>
<comment type="subunit">
    <text evidence="2">Homotrimer.</text>
</comment>
<feature type="domain" description="Porin" evidence="12">
    <location>
        <begin position="21"/>
        <end position="356"/>
    </location>
</feature>
<dbReference type="PRINTS" id="PR00182">
    <property type="entry name" value="ECOLNEIPORIN"/>
</dbReference>
<dbReference type="CDD" id="cd00342">
    <property type="entry name" value="gram_neg_porins"/>
    <property type="match status" value="1"/>
</dbReference>
<sequence>MQMKRSMQVLATLGAVGASQLAATCAHAQSSVTLYGLIDTSLVYSNNQKGSANYQMSSGTLSGSRWGLRGQEDLGGGMQALFVLENGFSSTAGTLGQNGREFGRAAYVGLGTPFGKFTAGRQNEASADFLGTLVASNQWAGGIGAHPGNTDNLYVNARISNSVKYVSNDYAGFRFSGLYSFGGTAGNFGNNRVWSLGATYVNGPFVVAASYLNAAQPNTSLYDGTAGTAAISPNNTPIYSGYTSARTLQVAGLGGAYTLGAATFGVVYSNSKYKDLGTAAGTLPVTRFLGDTATFDNVEANFRYQLTTPLLLGVSYNYTRSHGAGEAHYNQVNLGADYFLSKRTDVYLSTGWQQASGTDSTGHAATAALWPITASSNSHQIVAALGLRHKF</sequence>
<dbReference type="Proteomes" id="UP001620514">
    <property type="component" value="Unassembled WGS sequence"/>
</dbReference>
<evidence type="ECO:0000256" key="11">
    <source>
        <dbReference type="SAM" id="SignalP"/>
    </source>
</evidence>
<dbReference type="Gene3D" id="2.40.160.10">
    <property type="entry name" value="Porin"/>
    <property type="match status" value="1"/>
</dbReference>
<keyword evidence="3" id="KW-0813">Transport</keyword>
<evidence type="ECO:0000256" key="10">
    <source>
        <dbReference type="ARBA" id="ARBA00023237"/>
    </source>
</evidence>
<evidence type="ECO:0000256" key="1">
    <source>
        <dbReference type="ARBA" id="ARBA00004571"/>
    </source>
</evidence>
<comment type="caution">
    <text evidence="13">The sequence shown here is derived from an EMBL/GenBank/DDBJ whole genome shotgun (WGS) entry which is preliminary data.</text>
</comment>
<gene>
    <name evidence="13" type="ORF">ABH943_004089</name>
</gene>